<dbReference type="SMART" id="SM01041">
    <property type="entry name" value="BRO1"/>
    <property type="match status" value="1"/>
</dbReference>
<dbReference type="InterPro" id="IPR038499">
    <property type="entry name" value="BRO1_sf"/>
</dbReference>
<dbReference type="PANTHER" id="PTHR23032">
    <property type="entry name" value="BRO1 DOMAIN-CONTAINING PROTEIN BROX"/>
    <property type="match status" value="1"/>
</dbReference>
<dbReference type="Proteomes" id="UP001651158">
    <property type="component" value="Unassembled WGS sequence"/>
</dbReference>
<sequence length="710" mass="80635">MLLLRYLSRVLECSLHNVGRLGLLTILVLALLKISIILRREQVTYFSSSWPFQLQKRNGFYELRLIYRVDGRNKSEFKIPEAYVRRNGDQYVLLSQKDLELIDDSHWRLPIDPRVYLVHPQPLDLNDTIHRLLNSTPIAEAPINGDTFRYLAISQGVCHPENPQSHMFDVVVVVKSNVAGFQRREVFRRVYGDVVNINAHAIQDMRIGLWFHRNPYKASGRPNFDLGQVATTIPARMVCSQMMERRQTLMKMFEDLGNSREAMIEATNQYISLLMGLVTAPDSNNDFDFGDGGSDADDSSGSEEPEPSTSDVTEKTKKDKGGKKKREKKSEKSQASELDRKKLYSLRRLVLFTWTNSLDIKHKAPITLRDANFELICILFNLALWFSKHAAKIASNSNIEMEQAVEVYKSLRNAAGLFEYIKKDLLGNMKVTIARAMELKHDPGIIAPLACETATLYEKCRLGLQNIPEALVSKWRAYCIFKTACFRAYAHCFYSESELKADRCSMAIASAQEALKYCTQAQNAAKVYRSGSGAEFCFIRRLQPYAQRTLTKAQTENAMIYHQKALAAMPQLRLKASFGIATPELPQGLSFNVDESWQEAMPGFDPSKVAEWMTRKDYNSNQKEAEKLRSIPEAPIYQASSPFPVGSPHTPRFKSMHCRQTLRKATWTHQLTLTPPRQSDGCIFLGTLINCVHTTPPITLKLSRHLTGGL</sequence>
<dbReference type="InterPro" id="IPR004328">
    <property type="entry name" value="BRO1_dom"/>
</dbReference>
<name>A0ABR4Q4S2_9CEST</name>
<comment type="similarity">
    <text evidence="1">Belongs to the BROX family.</text>
</comment>
<dbReference type="Gene3D" id="1.25.40.280">
    <property type="entry name" value="alix/aip1 like domains"/>
    <property type="match status" value="2"/>
</dbReference>
<dbReference type="Pfam" id="PF03097">
    <property type="entry name" value="BRO1"/>
    <property type="match status" value="2"/>
</dbReference>
<evidence type="ECO:0000256" key="2">
    <source>
        <dbReference type="SAM" id="MobiDB-lite"/>
    </source>
</evidence>
<accession>A0ABR4Q4S2</accession>
<feature type="domain" description="BRO1" evidence="3">
    <location>
        <begin position="348"/>
        <end position="643"/>
    </location>
</feature>
<reference evidence="4 5" key="1">
    <citation type="journal article" date="2022" name="Front. Cell. Infect. Microbiol.">
        <title>The Genomes of Two Strains of Taenia crassiceps the Animal Model for the Study of Human Cysticercosis.</title>
        <authorList>
            <person name="Bobes R.J."/>
            <person name="Estrada K."/>
            <person name="Rios-Valencia D.G."/>
            <person name="Calderon-Gallegos A."/>
            <person name="de la Torre P."/>
            <person name="Carrero J.C."/>
            <person name="Sanchez-Flores A."/>
            <person name="Laclette J.P."/>
        </authorList>
    </citation>
    <scope>NUCLEOTIDE SEQUENCE [LARGE SCALE GENOMIC DNA]</scope>
    <source>
        <strain evidence="4">WFUcys</strain>
    </source>
</reference>
<comment type="caution">
    <text evidence="4">The sequence shown here is derived from an EMBL/GenBank/DDBJ whole genome shotgun (WGS) entry which is preliminary data.</text>
</comment>
<proteinExistence type="inferred from homology"/>
<evidence type="ECO:0000256" key="1">
    <source>
        <dbReference type="ARBA" id="ARBA00008901"/>
    </source>
</evidence>
<protein>
    <submittedName>
        <fullName evidence="4">BRO1 domain-containing protein BROX</fullName>
    </submittedName>
</protein>
<dbReference type="EMBL" id="JAKROA010000011">
    <property type="protein sequence ID" value="KAL5104686.1"/>
    <property type="molecule type" value="Genomic_DNA"/>
</dbReference>
<feature type="compositionally biased region" description="Acidic residues" evidence="2">
    <location>
        <begin position="294"/>
        <end position="306"/>
    </location>
</feature>
<gene>
    <name evidence="4" type="ORF">TcWFU_005202</name>
</gene>
<dbReference type="InterPro" id="IPR038898">
    <property type="entry name" value="BROX"/>
</dbReference>
<keyword evidence="5" id="KW-1185">Reference proteome</keyword>
<evidence type="ECO:0000259" key="3">
    <source>
        <dbReference type="PROSITE" id="PS51180"/>
    </source>
</evidence>
<dbReference type="PANTHER" id="PTHR23032:SF13">
    <property type="entry name" value="BRO1 DOMAIN-CONTAINING PROTEIN BROX"/>
    <property type="match status" value="1"/>
</dbReference>
<evidence type="ECO:0000313" key="4">
    <source>
        <dbReference type="EMBL" id="KAL5104686.1"/>
    </source>
</evidence>
<organism evidence="4 5">
    <name type="scientific">Taenia crassiceps</name>
    <dbReference type="NCBI Taxonomy" id="6207"/>
    <lineage>
        <taxon>Eukaryota</taxon>
        <taxon>Metazoa</taxon>
        <taxon>Spiralia</taxon>
        <taxon>Lophotrochozoa</taxon>
        <taxon>Platyhelminthes</taxon>
        <taxon>Cestoda</taxon>
        <taxon>Eucestoda</taxon>
        <taxon>Cyclophyllidea</taxon>
        <taxon>Taeniidae</taxon>
        <taxon>Taenia</taxon>
    </lineage>
</organism>
<feature type="region of interest" description="Disordered" evidence="2">
    <location>
        <begin position="286"/>
        <end position="334"/>
    </location>
</feature>
<evidence type="ECO:0000313" key="5">
    <source>
        <dbReference type="Proteomes" id="UP001651158"/>
    </source>
</evidence>
<dbReference type="PROSITE" id="PS51180">
    <property type="entry name" value="BRO1"/>
    <property type="match status" value="1"/>
</dbReference>